<dbReference type="EMBL" id="LAZR01045570">
    <property type="protein sequence ID" value="KKK98560.1"/>
    <property type="molecule type" value="Genomic_DNA"/>
</dbReference>
<name>A0A0F9AJR8_9ZZZZ</name>
<accession>A0A0F9AJR8</accession>
<feature type="non-terminal residue" evidence="1">
    <location>
        <position position="1"/>
    </location>
</feature>
<sequence>RLLPSLLTPKLVQTSSSTFNEVFQAMVKQVDPKTVSAELVRLLRQLLDEWDDHQVARRASNNPRVVERSVKHLNLFHGVNIGGLGSDVSKGTASMHRFDWRAIAAEAIRWSRTGADPGKLPAGYTPGANDLRVVWLNTIQPELSVIAVWTASGAGDASPTGSVMALAGDFLHYKIAPAGADGEGDHLVKLTVGVVLSNSSRLTRRFSGAELPVQLEVAKRIPESFRGEGVQWRQEKYWAGKWEVWVEPAGAPESVLAGAKLFEAWKKDYLAGPLGAPRPREFFRHPRPSVKRYIFARRSYDGWTDVEKAFCAALDRDPEYMPRDLRDFRDEMPRQGAVTAWQQLLGRKDLTVEMRIFAWWRLGSLHRLEPERRGDGKAEAALEKALSLDPALVNSQTIGAAGALCWMSGAPASQARR</sequence>
<comment type="caution">
    <text evidence="1">The sequence shown here is derived from an EMBL/GenBank/DDBJ whole genome shotgun (WGS) entry which is preliminary data.</text>
</comment>
<gene>
    <name evidence="1" type="ORF">LCGC14_2641520</name>
</gene>
<proteinExistence type="predicted"/>
<evidence type="ECO:0000313" key="1">
    <source>
        <dbReference type="EMBL" id="KKK98560.1"/>
    </source>
</evidence>
<protein>
    <submittedName>
        <fullName evidence="1">Uncharacterized protein</fullName>
    </submittedName>
</protein>
<organism evidence="1">
    <name type="scientific">marine sediment metagenome</name>
    <dbReference type="NCBI Taxonomy" id="412755"/>
    <lineage>
        <taxon>unclassified sequences</taxon>
        <taxon>metagenomes</taxon>
        <taxon>ecological metagenomes</taxon>
    </lineage>
</organism>
<reference evidence="1" key="1">
    <citation type="journal article" date="2015" name="Nature">
        <title>Complex archaea that bridge the gap between prokaryotes and eukaryotes.</title>
        <authorList>
            <person name="Spang A."/>
            <person name="Saw J.H."/>
            <person name="Jorgensen S.L."/>
            <person name="Zaremba-Niedzwiedzka K."/>
            <person name="Martijn J."/>
            <person name="Lind A.E."/>
            <person name="van Eijk R."/>
            <person name="Schleper C."/>
            <person name="Guy L."/>
            <person name="Ettema T.J."/>
        </authorList>
    </citation>
    <scope>NUCLEOTIDE SEQUENCE</scope>
</reference>
<dbReference type="AlphaFoldDB" id="A0A0F9AJR8"/>